<keyword evidence="2" id="KW-1185">Reference proteome</keyword>
<evidence type="ECO:0000313" key="2">
    <source>
        <dbReference type="Proteomes" id="UP001597083"/>
    </source>
</evidence>
<protein>
    <recommendedName>
        <fullName evidence="3">Adhesin domain-containing protein</fullName>
    </recommendedName>
</protein>
<proteinExistence type="predicted"/>
<gene>
    <name evidence="1" type="ORF">ACFQ07_09320</name>
</gene>
<accession>A0ABW3CFP9</accession>
<name>A0ABW3CFP9_9ACTN</name>
<dbReference type="EMBL" id="JBHTIR010001333">
    <property type="protein sequence ID" value="MFD0852421.1"/>
    <property type="molecule type" value="Genomic_DNA"/>
</dbReference>
<sequence length="72" mass="7325">ESAGTRVTLNSAAGRIETSFPELDREERAVTRSVSGKLGDGSGRLTVNTVSGGVALLSRADGDGTATTGMEK</sequence>
<dbReference type="Proteomes" id="UP001597083">
    <property type="component" value="Unassembled WGS sequence"/>
</dbReference>
<feature type="non-terminal residue" evidence="1">
    <location>
        <position position="1"/>
    </location>
</feature>
<comment type="caution">
    <text evidence="1">The sequence shown here is derived from an EMBL/GenBank/DDBJ whole genome shotgun (WGS) entry which is preliminary data.</text>
</comment>
<reference evidence="2" key="1">
    <citation type="journal article" date="2019" name="Int. J. Syst. Evol. Microbiol.">
        <title>The Global Catalogue of Microorganisms (GCM) 10K type strain sequencing project: providing services to taxonomists for standard genome sequencing and annotation.</title>
        <authorList>
            <consortium name="The Broad Institute Genomics Platform"/>
            <consortium name="The Broad Institute Genome Sequencing Center for Infectious Disease"/>
            <person name="Wu L."/>
            <person name="Ma J."/>
        </authorList>
    </citation>
    <scope>NUCLEOTIDE SEQUENCE [LARGE SCALE GENOMIC DNA]</scope>
    <source>
        <strain evidence="2">JCM 31696</strain>
    </source>
</reference>
<evidence type="ECO:0000313" key="1">
    <source>
        <dbReference type="EMBL" id="MFD0852421.1"/>
    </source>
</evidence>
<evidence type="ECO:0008006" key="3">
    <source>
        <dbReference type="Google" id="ProtNLM"/>
    </source>
</evidence>
<organism evidence="1 2">
    <name type="scientific">Actinomadura adrarensis</name>
    <dbReference type="NCBI Taxonomy" id="1819600"/>
    <lineage>
        <taxon>Bacteria</taxon>
        <taxon>Bacillati</taxon>
        <taxon>Actinomycetota</taxon>
        <taxon>Actinomycetes</taxon>
        <taxon>Streptosporangiales</taxon>
        <taxon>Thermomonosporaceae</taxon>
        <taxon>Actinomadura</taxon>
    </lineage>
</organism>